<reference evidence="3 4" key="1">
    <citation type="journal article" date="2008" name="Proc. Natl. Acad. Sci. U.S.A.">
        <title>Niche adaptation and genome expansion in the chlorophyll d-producing cyanobacterium Acaryochloris marina.</title>
        <authorList>
            <person name="Swingley W.D."/>
            <person name="Chen M."/>
            <person name="Cheung P.C."/>
            <person name="Conrad A.L."/>
            <person name="Dejesa L.C."/>
            <person name="Hao J."/>
            <person name="Honchak B.M."/>
            <person name="Karbach L.E."/>
            <person name="Kurdoglu A."/>
            <person name="Lahiri S."/>
            <person name="Mastrian S.D."/>
            <person name="Miyashita H."/>
            <person name="Page L."/>
            <person name="Ramakrishna P."/>
            <person name="Satoh S."/>
            <person name="Sattley W.M."/>
            <person name="Shimada Y."/>
            <person name="Taylor H.L."/>
            <person name="Tomo T."/>
            <person name="Tsuchiya T."/>
            <person name="Wang Z.T."/>
            <person name="Raymond J."/>
            <person name="Mimuro M."/>
            <person name="Blankenship R.E."/>
            <person name="Touchman J.W."/>
        </authorList>
    </citation>
    <scope>NUCLEOTIDE SEQUENCE [LARGE SCALE GENOMIC DNA]</scope>
    <source>
        <strain evidence="4">MBIC 11017</strain>
    </source>
</reference>
<evidence type="ECO:0000313" key="3">
    <source>
        <dbReference type="EMBL" id="ABW31075.1"/>
    </source>
</evidence>
<dbReference type="InterPro" id="IPR020904">
    <property type="entry name" value="Sc_DH/Rdtase_CS"/>
</dbReference>
<proteinExistence type="inferred from homology"/>
<dbReference type="GO" id="GO:0016491">
    <property type="term" value="F:oxidoreductase activity"/>
    <property type="evidence" value="ECO:0007669"/>
    <property type="project" value="UniProtKB-KW"/>
</dbReference>
<dbReference type="PRINTS" id="PR00080">
    <property type="entry name" value="SDRFAMILY"/>
</dbReference>
<accession>B0C4T7</accession>
<dbReference type="FunFam" id="3.40.50.720:FF:000084">
    <property type="entry name" value="Short-chain dehydrogenase reductase"/>
    <property type="match status" value="1"/>
</dbReference>
<evidence type="ECO:0000313" key="4">
    <source>
        <dbReference type="Proteomes" id="UP000000268"/>
    </source>
</evidence>
<dbReference type="InterPro" id="IPR002347">
    <property type="entry name" value="SDR_fam"/>
</dbReference>
<name>B0C4T7_ACAM1</name>
<dbReference type="Gene3D" id="3.40.50.720">
    <property type="entry name" value="NAD(P)-binding Rossmann-like Domain"/>
    <property type="match status" value="1"/>
</dbReference>
<gene>
    <name evidence="3" type="ordered locus">AM1_6143</name>
</gene>
<dbReference type="PRINTS" id="PR00081">
    <property type="entry name" value="GDHRDH"/>
</dbReference>
<comment type="similarity">
    <text evidence="1">Belongs to the short-chain dehydrogenases/reductases (SDR) family.</text>
</comment>
<sequence length="247" mass="26689">MNVDVLQLKDKVALVTGGSRGIGKAIVKDLMEQGAAVAFTYANSTEKAKALEGELSSLGTIKGYQSDASNLDNINQLTDAIEKDFGKVDILINNAGRFVSKPFDEVTEDEFEQLFATNVKGPFFLVQKMVRLIPEGGRVINISSGSTQHYVPMSSIYAASKGALEQFTRTWARELSAKKITVNSLLPGYTATDWVSDTPEEQMQWMAGQAALGELGTAEDISRAVLFLASDLGRWVTGQQLSVDGGL</sequence>
<keyword evidence="4" id="KW-1185">Reference proteome</keyword>
<dbReference type="Proteomes" id="UP000000268">
    <property type="component" value="Chromosome"/>
</dbReference>
<protein>
    <submittedName>
        <fullName evidence="3">Oxidoreductase, short chain dehydrogenase/reductase family protein</fullName>
    </submittedName>
</protein>
<dbReference type="OrthoDB" id="9785520at2"/>
<dbReference type="HOGENOM" id="CLU_010194_1_3_3"/>
<dbReference type="InterPro" id="IPR036291">
    <property type="entry name" value="NAD(P)-bd_dom_sf"/>
</dbReference>
<dbReference type="KEGG" id="amr:AM1_6143"/>
<dbReference type="AlphaFoldDB" id="B0C4T7"/>
<evidence type="ECO:0000256" key="2">
    <source>
        <dbReference type="ARBA" id="ARBA00023002"/>
    </source>
</evidence>
<dbReference type="Pfam" id="PF13561">
    <property type="entry name" value="adh_short_C2"/>
    <property type="match status" value="1"/>
</dbReference>
<dbReference type="eggNOG" id="COG1028">
    <property type="taxonomic scope" value="Bacteria"/>
</dbReference>
<dbReference type="PANTHER" id="PTHR43639">
    <property type="entry name" value="OXIDOREDUCTASE, SHORT-CHAIN DEHYDROGENASE/REDUCTASE FAMILY (AFU_ORTHOLOGUE AFUA_5G02870)"/>
    <property type="match status" value="1"/>
</dbReference>
<keyword evidence="2" id="KW-0560">Oxidoreductase</keyword>
<dbReference type="SUPFAM" id="SSF51735">
    <property type="entry name" value="NAD(P)-binding Rossmann-fold domains"/>
    <property type="match status" value="1"/>
</dbReference>
<dbReference type="RefSeq" id="WP_012166266.1">
    <property type="nucleotide sequence ID" value="NC_009925.1"/>
</dbReference>
<dbReference type="STRING" id="329726.AM1_6143"/>
<organism evidence="3 4">
    <name type="scientific">Acaryochloris marina (strain MBIC 11017)</name>
    <dbReference type="NCBI Taxonomy" id="329726"/>
    <lineage>
        <taxon>Bacteria</taxon>
        <taxon>Bacillati</taxon>
        <taxon>Cyanobacteriota</taxon>
        <taxon>Cyanophyceae</taxon>
        <taxon>Acaryochloridales</taxon>
        <taxon>Acaryochloridaceae</taxon>
        <taxon>Acaryochloris</taxon>
    </lineage>
</organism>
<dbReference type="PANTHER" id="PTHR43639:SF1">
    <property type="entry name" value="SHORT-CHAIN DEHYDROGENASE_REDUCTASE FAMILY PROTEIN"/>
    <property type="match status" value="1"/>
</dbReference>
<dbReference type="PROSITE" id="PS00061">
    <property type="entry name" value="ADH_SHORT"/>
    <property type="match status" value="1"/>
</dbReference>
<evidence type="ECO:0000256" key="1">
    <source>
        <dbReference type="ARBA" id="ARBA00006484"/>
    </source>
</evidence>
<dbReference type="EMBL" id="CP000828">
    <property type="protein sequence ID" value="ABW31075.1"/>
    <property type="molecule type" value="Genomic_DNA"/>
</dbReference>